<accession>A0ABS7G7H4</accession>
<keyword evidence="1" id="KW-0732">Signal</keyword>
<evidence type="ECO:0000313" key="2">
    <source>
        <dbReference type="EMBL" id="MBW8683589.1"/>
    </source>
</evidence>
<sequence>MKRSLLTLLLFTYWLSACSQAYNGKKIGHVEPLQLDLIQDLDARNGDKEFEVDMETDMQRQYNELNFSLEYEQAIAERLGFEVQLPFSFYQPKSNPVPGEELPKNRMEGLKLGLQYTVAVLPAVQTSVAVAITHETYFHSFRTMKQKGGIMKGSSENIALIAAKRWGRHFHTMIHTNYEWMNLTGNKGNSYINHDISIHYQFERRYVLGLEYICRNNIKEEATIYPQARLALNKLAECTLAAQIPVDKTKEGIHFLVGLEIKL</sequence>
<dbReference type="Proteomes" id="UP000812961">
    <property type="component" value="Unassembled WGS sequence"/>
</dbReference>
<dbReference type="PROSITE" id="PS51257">
    <property type="entry name" value="PROKAR_LIPOPROTEIN"/>
    <property type="match status" value="1"/>
</dbReference>
<feature type="chain" id="PRO_5046938005" description="Transporter" evidence="1">
    <location>
        <begin position="22"/>
        <end position="263"/>
    </location>
</feature>
<evidence type="ECO:0000256" key="1">
    <source>
        <dbReference type="SAM" id="SignalP"/>
    </source>
</evidence>
<dbReference type="EMBL" id="JAICCF010000001">
    <property type="protein sequence ID" value="MBW8683589.1"/>
    <property type="molecule type" value="Genomic_DNA"/>
</dbReference>
<name>A0ABS7G7H4_9BACT</name>
<keyword evidence="3" id="KW-1185">Reference proteome</keyword>
<dbReference type="NCBIfam" id="NF041634">
    <property type="entry name" value="HAEPLYID"/>
    <property type="match status" value="1"/>
</dbReference>
<reference evidence="2 3" key="1">
    <citation type="submission" date="2021-08" db="EMBL/GenBank/DDBJ databases">
        <title>The genome sequence of Chitinophaga sp. B61.</title>
        <authorList>
            <person name="Zhang X."/>
        </authorList>
    </citation>
    <scope>NUCLEOTIDE SEQUENCE [LARGE SCALE GENOMIC DNA]</scope>
    <source>
        <strain evidence="2 3">B61</strain>
    </source>
</reference>
<feature type="signal peptide" evidence="1">
    <location>
        <begin position="1"/>
        <end position="21"/>
    </location>
</feature>
<proteinExistence type="predicted"/>
<dbReference type="RefSeq" id="WP_220248804.1">
    <property type="nucleotide sequence ID" value="NZ_JAICCF010000001.1"/>
</dbReference>
<evidence type="ECO:0000313" key="3">
    <source>
        <dbReference type="Proteomes" id="UP000812961"/>
    </source>
</evidence>
<organism evidence="2 3">
    <name type="scientific">Chitinophaga rhizophila</name>
    <dbReference type="NCBI Taxonomy" id="2866212"/>
    <lineage>
        <taxon>Bacteria</taxon>
        <taxon>Pseudomonadati</taxon>
        <taxon>Bacteroidota</taxon>
        <taxon>Chitinophagia</taxon>
        <taxon>Chitinophagales</taxon>
        <taxon>Chitinophagaceae</taxon>
        <taxon>Chitinophaga</taxon>
    </lineage>
</organism>
<evidence type="ECO:0008006" key="4">
    <source>
        <dbReference type="Google" id="ProtNLM"/>
    </source>
</evidence>
<comment type="caution">
    <text evidence="2">The sequence shown here is derived from an EMBL/GenBank/DDBJ whole genome shotgun (WGS) entry which is preliminary data.</text>
</comment>
<protein>
    <recommendedName>
        <fullName evidence="4">Transporter</fullName>
    </recommendedName>
</protein>
<dbReference type="InterPro" id="IPR048131">
    <property type="entry name" value="HAEPLYID-like"/>
</dbReference>
<gene>
    <name evidence="2" type="ORF">K1Y79_04520</name>
</gene>